<dbReference type="GO" id="GO:0004049">
    <property type="term" value="F:anthranilate synthase activity"/>
    <property type="evidence" value="ECO:0007669"/>
    <property type="project" value="TreeGrafter"/>
</dbReference>
<accession>A0A831WPR8</accession>
<dbReference type="EMBL" id="DSBW01000205">
    <property type="protein sequence ID" value="HED31822.1"/>
    <property type="molecule type" value="Genomic_DNA"/>
</dbReference>
<sequence length="191" mass="21046">MVLVIDNYDSFTYNLVQYMGELGADVQVCRNDEKSVRELMALSPEKIVISPGPGTPRDAGISIDLIQAVKGSVPLLGVCLGHQAIGEALGGHVVRANEVMHGKTSLVFHDDTGIFHGIENPFLATRYHSLIVERETLPAMLKVRAWTEDGVIMGIDCHELKLYGVQFHPESIMTYEGKSIIRNFLELPSTI</sequence>
<evidence type="ECO:0000313" key="3">
    <source>
        <dbReference type="EMBL" id="HED31822.1"/>
    </source>
</evidence>
<dbReference type="PRINTS" id="PR00097">
    <property type="entry name" value="ANTSNTHASEII"/>
</dbReference>
<dbReference type="InterPro" id="IPR006221">
    <property type="entry name" value="TrpG/PapA_dom"/>
</dbReference>
<dbReference type="CDD" id="cd01743">
    <property type="entry name" value="GATase1_Anthranilate_Synthase"/>
    <property type="match status" value="1"/>
</dbReference>
<comment type="caution">
    <text evidence="3">The sequence shown here is derived from an EMBL/GenBank/DDBJ whole genome shotgun (WGS) entry which is preliminary data.</text>
</comment>
<protein>
    <submittedName>
        <fullName evidence="3">Aminodeoxychorismate/anthranilate synthase component II</fullName>
    </submittedName>
</protein>
<keyword evidence="1" id="KW-0315">Glutamine amidotransferase</keyword>
<dbReference type="PROSITE" id="PS51273">
    <property type="entry name" value="GATASE_TYPE_1"/>
    <property type="match status" value="1"/>
</dbReference>
<dbReference type="InterPro" id="IPR029062">
    <property type="entry name" value="Class_I_gatase-like"/>
</dbReference>
<dbReference type="Gene3D" id="3.40.50.880">
    <property type="match status" value="1"/>
</dbReference>
<dbReference type="GO" id="GO:0005829">
    <property type="term" value="C:cytosol"/>
    <property type="evidence" value="ECO:0007669"/>
    <property type="project" value="TreeGrafter"/>
</dbReference>
<evidence type="ECO:0000256" key="1">
    <source>
        <dbReference type="ARBA" id="ARBA00022962"/>
    </source>
</evidence>
<dbReference type="PANTHER" id="PTHR43418">
    <property type="entry name" value="MULTIFUNCTIONAL TRYPTOPHAN BIOSYNTHESIS PROTEIN-RELATED"/>
    <property type="match status" value="1"/>
</dbReference>
<dbReference type="InterPro" id="IPR050472">
    <property type="entry name" value="Anth_synth/Amidotransfase"/>
</dbReference>
<gene>
    <name evidence="3" type="ORF">ENN50_09155</name>
</gene>
<dbReference type="Pfam" id="PF00117">
    <property type="entry name" value="GATase"/>
    <property type="match status" value="1"/>
</dbReference>
<dbReference type="NCBIfam" id="TIGR00566">
    <property type="entry name" value="trpG_papA"/>
    <property type="match status" value="1"/>
</dbReference>
<dbReference type="PANTHER" id="PTHR43418:SF4">
    <property type="entry name" value="MULTIFUNCTIONAL TRYPTOPHAN BIOSYNTHESIS PROTEIN"/>
    <property type="match status" value="1"/>
</dbReference>
<proteinExistence type="predicted"/>
<dbReference type="PRINTS" id="PR00096">
    <property type="entry name" value="GATASE"/>
</dbReference>
<feature type="domain" description="Glutamine amidotransferase" evidence="2">
    <location>
        <begin position="3"/>
        <end position="185"/>
    </location>
</feature>
<evidence type="ECO:0000259" key="2">
    <source>
        <dbReference type="Pfam" id="PF00117"/>
    </source>
</evidence>
<dbReference type="InterPro" id="IPR017926">
    <property type="entry name" value="GATASE"/>
</dbReference>
<dbReference type="AlphaFoldDB" id="A0A831WPR8"/>
<name>A0A831WPR8_PROAE</name>
<organism evidence="3">
    <name type="scientific">Prosthecochloris aestuarii</name>
    <dbReference type="NCBI Taxonomy" id="1102"/>
    <lineage>
        <taxon>Bacteria</taxon>
        <taxon>Pseudomonadati</taxon>
        <taxon>Chlorobiota</taxon>
        <taxon>Chlorobiia</taxon>
        <taxon>Chlorobiales</taxon>
        <taxon>Chlorobiaceae</taxon>
        <taxon>Prosthecochloris</taxon>
    </lineage>
</organism>
<dbReference type="Proteomes" id="UP000886335">
    <property type="component" value="Unassembled WGS sequence"/>
</dbReference>
<dbReference type="FunFam" id="3.40.50.880:FF:000003">
    <property type="entry name" value="Anthranilate synthase component II"/>
    <property type="match status" value="1"/>
</dbReference>
<dbReference type="PRINTS" id="PR00099">
    <property type="entry name" value="CPSGATASE"/>
</dbReference>
<dbReference type="GO" id="GO:0000162">
    <property type="term" value="P:L-tryptophan biosynthetic process"/>
    <property type="evidence" value="ECO:0007669"/>
    <property type="project" value="TreeGrafter"/>
</dbReference>
<dbReference type="SUPFAM" id="SSF52317">
    <property type="entry name" value="Class I glutamine amidotransferase-like"/>
    <property type="match status" value="1"/>
</dbReference>
<reference evidence="3" key="1">
    <citation type="journal article" date="2020" name="mSystems">
        <title>Genome- and Community-Level Interaction Insights into Carbon Utilization and Element Cycling Functions of Hydrothermarchaeota in Hydrothermal Sediment.</title>
        <authorList>
            <person name="Zhou Z."/>
            <person name="Liu Y."/>
            <person name="Xu W."/>
            <person name="Pan J."/>
            <person name="Luo Z.H."/>
            <person name="Li M."/>
        </authorList>
    </citation>
    <scope>NUCLEOTIDE SEQUENCE [LARGE SCALE GENOMIC DNA]</scope>
    <source>
        <strain evidence="3">SpSt-1181</strain>
    </source>
</reference>